<name>A0ABP0BS64_9PEZI</name>
<dbReference type="Proteomes" id="UP001642482">
    <property type="component" value="Unassembled WGS sequence"/>
</dbReference>
<protein>
    <recommendedName>
        <fullName evidence="3">Carboxymuconolactone decarboxylase-like domain-containing protein</fullName>
    </recommendedName>
</protein>
<dbReference type="PANTHER" id="PTHR28180">
    <property type="entry name" value="CONSERVED MITOCHONDRIAL PROTEIN-RELATED"/>
    <property type="match status" value="1"/>
</dbReference>
<evidence type="ECO:0000313" key="1">
    <source>
        <dbReference type="EMBL" id="CAK7222519.1"/>
    </source>
</evidence>
<dbReference type="SUPFAM" id="SSF69118">
    <property type="entry name" value="AhpD-like"/>
    <property type="match status" value="1"/>
</dbReference>
<dbReference type="InterPro" id="IPR052999">
    <property type="entry name" value="PTS1_Protein"/>
</dbReference>
<dbReference type="Gene3D" id="1.20.1290.10">
    <property type="entry name" value="AhpD-like"/>
    <property type="match status" value="1"/>
</dbReference>
<dbReference type="EMBL" id="CAWUHD010000045">
    <property type="protein sequence ID" value="CAK7222519.1"/>
    <property type="molecule type" value="Genomic_DNA"/>
</dbReference>
<evidence type="ECO:0008006" key="3">
    <source>
        <dbReference type="Google" id="ProtNLM"/>
    </source>
</evidence>
<comment type="caution">
    <text evidence="1">The sequence shown here is derived from an EMBL/GenBank/DDBJ whole genome shotgun (WGS) entry which is preliminary data.</text>
</comment>
<keyword evidence="2" id="KW-1185">Reference proteome</keyword>
<gene>
    <name evidence="1" type="ORF">SEUCBS140593_004926</name>
</gene>
<organism evidence="1 2">
    <name type="scientific">Sporothrix eucalyptigena</name>
    <dbReference type="NCBI Taxonomy" id="1812306"/>
    <lineage>
        <taxon>Eukaryota</taxon>
        <taxon>Fungi</taxon>
        <taxon>Dikarya</taxon>
        <taxon>Ascomycota</taxon>
        <taxon>Pezizomycotina</taxon>
        <taxon>Sordariomycetes</taxon>
        <taxon>Sordariomycetidae</taxon>
        <taxon>Ophiostomatales</taxon>
        <taxon>Ophiostomataceae</taxon>
        <taxon>Sporothrix</taxon>
    </lineage>
</organism>
<proteinExistence type="predicted"/>
<evidence type="ECO:0000313" key="2">
    <source>
        <dbReference type="Proteomes" id="UP001642482"/>
    </source>
</evidence>
<accession>A0ABP0BS64</accession>
<reference evidence="1 2" key="1">
    <citation type="submission" date="2024-01" db="EMBL/GenBank/DDBJ databases">
        <authorList>
            <person name="Allen C."/>
            <person name="Tagirdzhanova G."/>
        </authorList>
    </citation>
    <scope>NUCLEOTIDE SEQUENCE [LARGE SCALE GENOMIC DNA]</scope>
</reference>
<sequence>MASTMDFQKFLATYVNTNMAPGAIGYDEHFLVHDLLTSMVQSDADAFANNTGLQVLFAICCAMKRADLVPALFAAILAGSDSSSDTETLQLFYRTRETINIIWPFVGVPQIIPAALGLAGYLKSRGITELETNRRRPDFGHDDVALGTTTRTSIYKASANSEVFAMLNAYHGDFSYVLNAIGFGYNIGRTASLGIPLPEAELILTSALVALNATRQAGSHVKACVAFGYSENSLRAVVAAADKLAQWLGQRLNPIDIGELARQSRLNLSMV</sequence>
<dbReference type="InterPro" id="IPR029032">
    <property type="entry name" value="AhpD-like"/>
</dbReference>